<dbReference type="AlphaFoldDB" id="A0A225DI36"/>
<accession>A0A225DI36</accession>
<keyword evidence="2" id="KW-1185">Reference proteome</keyword>
<comment type="caution">
    <text evidence="1">The sequence shown here is derived from an EMBL/GenBank/DDBJ whole genome shotgun (WGS) entry which is preliminary data.</text>
</comment>
<evidence type="ECO:0000313" key="2">
    <source>
        <dbReference type="Proteomes" id="UP000214646"/>
    </source>
</evidence>
<organism evidence="1 2">
    <name type="scientific">Fimbriiglobus ruber</name>
    <dbReference type="NCBI Taxonomy" id="1908690"/>
    <lineage>
        <taxon>Bacteria</taxon>
        <taxon>Pseudomonadati</taxon>
        <taxon>Planctomycetota</taxon>
        <taxon>Planctomycetia</taxon>
        <taxon>Gemmatales</taxon>
        <taxon>Gemmataceae</taxon>
        <taxon>Fimbriiglobus</taxon>
    </lineage>
</organism>
<evidence type="ECO:0000313" key="1">
    <source>
        <dbReference type="EMBL" id="OWK41120.1"/>
    </source>
</evidence>
<evidence type="ECO:0008006" key="3">
    <source>
        <dbReference type="Google" id="ProtNLM"/>
    </source>
</evidence>
<gene>
    <name evidence="1" type="ORF">FRUB_05012</name>
</gene>
<name>A0A225DI36_9BACT</name>
<dbReference type="Proteomes" id="UP000214646">
    <property type="component" value="Unassembled WGS sequence"/>
</dbReference>
<protein>
    <recommendedName>
        <fullName evidence="3">Mobile element protein</fullName>
    </recommendedName>
</protein>
<dbReference type="EMBL" id="NIDE01000007">
    <property type="protein sequence ID" value="OWK41120.1"/>
    <property type="molecule type" value="Genomic_DNA"/>
</dbReference>
<proteinExistence type="predicted"/>
<sequence>MPSAGGKTSYGTDRARGSRYVERIWTVIASCRRQKRNILAFLTAAVVADRNGTARPSLVPVAA</sequence>
<reference evidence="2" key="1">
    <citation type="submission" date="2017-06" db="EMBL/GenBank/DDBJ databases">
        <title>Genome analysis of Fimbriiglobus ruber SP5, the first member of the order Planctomycetales with confirmed chitinolytic capability.</title>
        <authorList>
            <person name="Ravin N.V."/>
            <person name="Rakitin A.L."/>
            <person name="Ivanova A.A."/>
            <person name="Beletsky A.V."/>
            <person name="Kulichevskaya I.S."/>
            <person name="Mardanov A.V."/>
            <person name="Dedysh S.N."/>
        </authorList>
    </citation>
    <scope>NUCLEOTIDE SEQUENCE [LARGE SCALE GENOMIC DNA]</scope>
    <source>
        <strain evidence="2">SP5</strain>
    </source>
</reference>